<dbReference type="InterPro" id="IPR014710">
    <property type="entry name" value="RmlC-like_jellyroll"/>
</dbReference>
<dbReference type="InterPro" id="IPR050397">
    <property type="entry name" value="Env_Response_Regulators"/>
</dbReference>
<accession>A0A6B3N6U8</accession>
<feature type="domain" description="Cyclic nucleotide-binding" evidence="1">
    <location>
        <begin position="5"/>
        <end position="119"/>
    </location>
</feature>
<dbReference type="PANTHER" id="PTHR24567:SF26">
    <property type="entry name" value="REGULATORY PROTEIN YEIL"/>
    <property type="match status" value="1"/>
</dbReference>
<protein>
    <submittedName>
        <fullName evidence="2">Cyclic nucleotide-binding domain-containing protein</fullName>
    </submittedName>
</protein>
<dbReference type="SUPFAM" id="SSF51206">
    <property type="entry name" value="cAMP-binding domain-like"/>
    <property type="match status" value="2"/>
</dbReference>
<evidence type="ECO:0000259" key="1">
    <source>
        <dbReference type="PROSITE" id="PS50042"/>
    </source>
</evidence>
<dbReference type="GO" id="GO:0005829">
    <property type="term" value="C:cytosol"/>
    <property type="evidence" value="ECO:0007669"/>
    <property type="project" value="TreeGrafter"/>
</dbReference>
<dbReference type="AlphaFoldDB" id="A0A6B3N6U8"/>
<reference evidence="2" key="1">
    <citation type="submission" date="2019-11" db="EMBL/GenBank/DDBJ databases">
        <title>Genomic insights into an expanded diversity of filamentous marine cyanobacteria reveals the extraordinary biosynthetic potential of Moorea and Okeania.</title>
        <authorList>
            <person name="Ferreira Leao T."/>
            <person name="Wang M."/>
            <person name="Moss N."/>
            <person name="Da Silva R."/>
            <person name="Sanders J."/>
            <person name="Nurk S."/>
            <person name="Gurevich A."/>
            <person name="Humphrey G."/>
            <person name="Reher R."/>
            <person name="Zhu Q."/>
            <person name="Belda-Ferre P."/>
            <person name="Glukhov E."/>
            <person name="Rex R."/>
            <person name="Dorrestein P.C."/>
            <person name="Knight R."/>
            <person name="Pevzner P."/>
            <person name="Gerwick W.H."/>
            <person name="Gerwick L."/>
        </authorList>
    </citation>
    <scope>NUCLEOTIDE SEQUENCE</scope>
    <source>
        <strain evidence="2">SIO1C4</strain>
    </source>
</reference>
<comment type="caution">
    <text evidence="2">The sequence shown here is derived from an EMBL/GenBank/DDBJ whole genome shotgun (WGS) entry which is preliminary data.</text>
</comment>
<organism evidence="2">
    <name type="scientific">Symploca sp. SIO1C4</name>
    <dbReference type="NCBI Taxonomy" id="2607765"/>
    <lineage>
        <taxon>Bacteria</taxon>
        <taxon>Bacillati</taxon>
        <taxon>Cyanobacteriota</taxon>
        <taxon>Cyanophyceae</taxon>
        <taxon>Coleofasciculales</taxon>
        <taxon>Coleofasciculaceae</taxon>
        <taxon>Symploca</taxon>
    </lineage>
</organism>
<dbReference type="InterPro" id="IPR018490">
    <property type="entry name" value="cNMP-bd_dom_sf"/>
</dbReference>
<name>A0A6B3N6U8_9CYAN</name>
<gene>
    <name evidence="2" type="ORF">F6J89_06680</name>
</gene>
<sequence length="368" mass="40954">MSHTLLRELTNSDINWLMAVGQKQEVKSGQTLIQTGQMIKTLYLIIDGSLTVSVPQASDNALNRAFALLEETSVLEREITSLQSGDIAGDELLLELRAASTNVKVKQPSRILAIPQEQLSAKLNQDVGFAARFYRAIALLISERLLKLMQQLRSARFSPNQYQSREVLFAFGELNDSDIDWMITNGSCRRVKAGIPLLQEGLPAEALYILLEGAMIVTIAERETSPLDYAFAALDNSETPIPEREITTLRAGEFIGEMPFGDNSLASTSVRAVSDSLLLSIPGQLLRAKLQQDVGWAARFERVVATLAAQRFRNTINRLGYGRRFYSSGHSLEPYLIYEDELNLDSLDKLNLAGSRFKWMVNRLQAVG</sequence>
<dbReference type="EMBL" id="JAAHFQ010000090">
    <property type="protein sequence ID" value="NER27317.1"/>
    <property type="molecule type" value="Genomic_DNA"/>
</dbReference>
<dbReference type="InterPro" id="IPR023892">
    <property type="entry name" value="cNMP-bd"/>
</dbReference>
<feature type="domain" description="Cyclic nucleotide-binding" evidence="1">
    <location>
        <begin position="170"/>
        <end position="287"/>
    </location>
</feature>
<dbReference type="Gene3D" id="2.60.120.10">
    <property type="entry name" value="Jelly Rolls"/>
    <property type="match status" value="2"/>
</dbReference>
<dbReference type="GO" id="GO:0003700">
    <property type="term" value="F:DNA-binding transcription factor activity"/>
    <property type="evidence" value="ECO:0007669"/>
    <property type="project" value="TreeGrafter"/>
</dbReference>
<dbReference type="NCBIfam" id="TIGR03896">
    <property type="entry name" value="cyc_nuc_ocin"/>
    <property type="match status" value="1"/>
</dbReference>
<evidence type="ECO:0000313" key="2">
    <source>
        <dbReference type="EMBL" id="NER27317.1"/>
    </source>
</evidence>
<dbReference type="SMART" id="SM00100">
    <property type="entry name" value="cNMP"/>
    <property type="match status" value="2"/>
</dbReference>
<dbReference type="CDD" id="cd00038">
    <property type="entry name" value="CAP_ED"/>
    <property type="match status" value="2"/>
</dbReference>
<proteinExistence type="predicted"/>
<dbReference type="InterPro" id="IPR000595">
    <property type="entry name" value="cNMP-bd_dom"/>
</dbReference>
<dbReference type="PROSITE" id="PS50042">
    <property type="entry name" value="CNMP_BINDING_3"/>
    <property type="match status" value="2"/>
</dbReference>
<dbReference type="PANTHER" id="PTHR24567">
    <property type="entry name" value="CRP FAMILY TRANSCRIPTIONAL REGULATORY PROTEIN"/>
    <property type="match status" value="1"/>
</dbReference>
<dbReference type="Pfam" id="PF00027">
    <property type="entry name" value="cNMP_binding"/>
    <property type="match status" value="2"/>
</dbReference>